<dbReference type="AlphaFoldDB" id="A0A2U3LAL9"/>
<gene>
    <name evidence="1" type="ORF">SBA1_90062</name>
</gene>
<name>A0A2U3LAL9_9BACT</name>
<accession>A0A2U3LAL9</accession>
<dbReference type="EMBL" id="OMOD01000188">
    <property type="protein sequence ID" value="SPF48926.1"/>
    <property type="molecule type" value="Genomic_DNA"/>
</dbReference>
<dbReference type="Proteomes" id="UP000238701">
    <property type="component" value="Unassembled WGS sequence"/>
</dbReference>
<protein>
    <recommendedName>
        <fullName evidence="3">Nucleotidyl transferase AbiEii toxin, Type IV TA system</fullName>
    </recommendedName>
</protein>
<evidence type="ECO:0000313" key="2">
    <source>
        <dbReference type="Proteomes" id="UP000238701"/>
    </source>
</evidence>
<evidence type="ECO:0008006" key="3">
    <source>
        <dbReference type="Google" id="ProtNLM"/>
    </source>
</evidence>
<organism evidence="1 2">
    <name type="scientific">Candidatus Sulfotelmatobacter kueseliae</name>
    <dbReference type="NCBI Taxonomy" id="2042962"/>
    <lineage>
        <taxon>Bacteria</taxon>
        <taxon>Pseudomonadati</taxon>
        <taxon>Acidobacteriota</taxon>
        <taxon>Terriglobia</taxon>
        <taxon>Terriglobales</taxon>
        <taxon>Candidatus Korobacteraceae</taxon>
        <taxon>Candidatus Sulfotelmatobacter</taxon>
    </lineage>
</organism>
<reference evidence="2" key="1">
    <citation type="submission" date="2018-02" db="EMBL/GenBank/DDBJ databases">
        <authorList>
            <person name="Hausmann B."/>
        </authorList>
    </citation>
    <scope>NUCLEOTIDE SEQUENCE [LARGE SCALE GENOMIC DNA]</scope>
    <source>
        <strain evidence="2">Peat soil MAG SbA1</strain>
    </source>
</reference>
<proteinExistence type="predicted"/>
<sequence length="241" mass="26588">MNIPPSNPNLARLAAAAKKLAPLLDQIVFVGGCVTGLLLTDPAAAPVRPTLDVDAIVATGSYAEFTALENRLRELGFHQSHIEGAPVCRWLSGDLILDLMPIDPSILGFSNRWYRPALEAAQSVRIDDCEIRLITAPYFLATKLEAFHGRGNRDYRMSRDLEDIVTIIDGRPELVEEVSVSDSELRQYLSDEFRLLLSNPEFRDALPGHLLPDSASQQRLSLILGRIRQIITLSGESDATT</sequence>
<evidence type="ECO:0000313" key="1">
    <source>
        <dbReference type="EMBL" id="SPF48926.1"/>
    </source>
</evidence>